<dbReference type="InterPro" id="IPR002165">
    <property type="entry name" value="Plexin_repeat"/>
</dbReference>
<evidence type="ECO:0000256" key="1">
    <source>
        <dbReference type="ARBA" id="ARBA00004370"/>
    </source>
</evidence>
<dbReference type="Pfam" id="PF01403">
    <property type="entry name" value="Sema"/>
    <property type="match status" value="1"/>
</dbReference>
<feature type="domain" description="Sema" evidence="7">
    <location>
        <begin position="1"/>
        <end position="461"/>
    </location>
</feature>
<reference evidence="8" key="1">
    <citation type="journal article" date="2023" name="G3 (Bethesda)">
        <title>A reference genome for the long-term kleptoplast-retaining sea slug Elysia crispata morphotype clarki.</title>
        <authorList>
            <person name="Eastman K.E."/>
            <person name="Pendleton A.L."/>
            <person name="Shaikh M.A."/>
            <person name="Suttiyut T."/>
            <person name="Ogas R."/>
            <person name="Tomko P."/>
            <person name="Gavelis G."/>
            <person name="Widhalm J.R."/>
            <person name="Wisecaver J.H."/>
        </authorList>
    </citation>
    <scope>NUCLEOTIDE SEQUENCE</scope>
    <source>
        <strain evidence="8">ECLA1</strain>
    </source>
</reference>
<dbReference type="SUPFAM" id="SSF103575">
    <property type="entry name" value="Plexin repeat"/>
    <property type="match status" value="1"/>
</dbReference>
<dbReference type="SMART" id="SM00630">
    <property type="entry name" value="Sema"/>
    <property type="match status" value="1"/>
</dbReference>
<organism evidence="8 9">
    <name type="scientific">Elysia crispata</name>
    <name type="common">lettuce slug</name>
    <dbReference type="NCBI Taxonomy" id="231223"/>
    <lineage>
        <taxon>Eukaryota</taxon>
        <taxon>Metazoa</taxon>
        <taxon>Spiralia</taxon>
        <taxon>Lophotrochozoa</taxon>
        <taxon>Mollusca</taxon>
        <taxon>Gastropoda</taxon>
        <taxon>Heterobranchia</taxon>
        <taxon>Euthyneura</taxon>
        <taxon>Panpulmonata</taxon>
        <taxon>Sacoglossa</taxon>
        <taxon>Placobranchoidea</taxon>
        <taxon>Plakobranchidae</taxon>
        <taxon>Elysia</taxon>
    </lineage>
</organism>
<accession>A0AAE1EA38</accession>
<comment type="caution">
    <text evidence="5">Lacks conserved residue(s) required for the propagation of feature annotation.</text>
</comment>
<keyword evidence="4" id="KW-0325">Glycoprotein</keyword>
<evidence type="ECO:0000256" key="2">
    <source>
        <dbReference type="ARBA" id="ARBA00023136"/>
    </source>
</evidence>
<evidence type="ECO:0000313" key="9">
    <source>
        <dbReference type="Proteomes" id="UP001283361"/>
    </source>
</evidence>
<sequence>MSKEKISSEFPGEDYFQLLLAEEDRIFIGAKNRVYNIKINDLQLDSILEWNANEVSIDKCRMNSKTDCANYIRVVVRKDGNLFICGTNAYSPVCRHYKLTADDEFEKQREDSPGTAICPFDANSNATALYTGGKLYTATRAYSDGAGPLILKNSEGRKLRTTDGDSTLLNEPNFVSSFEKDDKVYFFFREIAVENINCGKAVFSRVARVCKQDSGGYFESWKNTLTSFFKARLNCSIPGEFPFYFDEIQSTSEFGQGNIKRTRLSGDRYDLIYGVFNTPENGIKGSAVCAFRYSDITAVFKGQFKGQASYESFWLPVPWSDTPKEHPEKCTNESDKIPDDTAKFSKDHPLMDEAVKPTGGMPMLIFTSPRAKLTKIAIDWQLLAADKRYYDVMFVGTDDGRVIKAINKGDGSKVDSVIIEDLQVLEPGRPVVGLKVVSNRAHHSNQKLVVVSHDSVVAIPLSRCERAETCKSCVALQDPYCAWSSTLQTCINAGSGLQNITSGKHRQCPPDPVVERRKPPEESLVVDASTKCECPDLEDKASVSGIWRRVNPDDTPDVKVAASQEAAATRGTAVEVVIIAVIASIIFSLVIGFIIGYKFQSCRRYRDDVFYDRNCSSLQRGRNRLSSGDNPHFHTDHVGLTPKQINVAMNRKGNLVETKPVTKSNKVYL</sequence>
<dbReference type="GO" id="GO:0030215">
    <property type="term" value="F:semaphorin receptor binding"/>
    <property type="evidence" value="ECO:0007669"/>
    <property type="project" value="InterPro"/>
</dbReference>
<dbReference type="InterPro" id="IPR016201">
    <property type="entry name" value="PSI"/>
</dbReference>
<dbReference type="AlphaFoldDB" id="A0AAE1EA38"/>
<name>A0AAE1EA38_9GAST</name>
<dbReference type="GO" id="GO:0045499">
    <property type="term" value="F:chemorepellent activity"/>
    <property type="evidence" value="ECO:0007669"/>
    <property type="project" value="TreeGrafter"/>
</dbReference>
<dbReference type="SMART" id="SM00423">
    <property type="entry name" value="PSI"/>
    <property type="match status" value="1"/>
</dbReference>
<evidence type="ECO:0000313" key="8">
    <source>
        <dbReference type="EMBL" id="KAK3799080.1"/>
    </source>
</evidence>
<dbReference type="InterPro" id="IPR001627">
    <property type="entry name" value="Semap_dom"/>
</dbReference>
<protein>
    <recommendedName>
        <fullName evidence="7">Sema domain-containing protein</fullName>
    </recommendedName>
</protein>
<gene>
    <name evidence="8" type="ORF">RRG08_051361</name>
</gene>
<dbReference type="PANTHER" id="PTHR11036:SF127">
    <property type="entry name" value="SEMAPHORIN-1A"/>
    <property type="match status" value="1"/>
</dbReference>
<dbReference type="Proteomes" id="UP001283361">
    <property type="component" value="Unassembled WGS sequence"/>
</dbReference>
<keyword evidence="3" id="KW-1015">Disulfide bond</keyword>
<evidence type="ECO:0000256" key="3">
    <source>
        <dbReference type="ARBA" id="ARBA00023157"/>
    </source>
</evidence>
<dbReference type="GO" id="GO:0071526">
    <property type="term" value="P:semaphorin-plexin signaling pathway"/>
    <property type="evidence" value="ECO:0007669"/>
    <property type="project" value="TreeGrafter"/>
</dbReference>
<dbReference type="InterPro" id="IPR027231">
    <property type="entry name" value="Semaphorin"/>
</dbReference>
<dbReference type="GO" id="GO:0030335">
    <property type="term" value="P:positive regulation of cell migration"/>
    <property type="evidence" value="ECO:0007669"/>
    <property type="project" value="TreeGrafter"/>
</dbReference>
<dbReference type="GO" id="GO:0007411">
    <property type="term" value="P:axon guidance"/>
    <property type="evidence" value="ECO:0007669"/>
    <property type="project" value="TreeGrafter"/>
</dbReference>
<proteinExistence type="predicted"/>
<dbReference type="Gene3D" id="3.30.1680.10">
    <property type="entry name" value="ligand-binding face of the semaphorins, domain 2"/>
    <property type="match status" value="1"/>
</dbReference>
<comment type="caution">
    <text evidence="8">The sequence shown here is derived from an EMBL/GenBank/DDBJ whole genome shotgun (WGS) entry which is preliminary data.</text>
</comment>
<dbReference type="InterPro" id="IPR036352">
    <property type="entry name" value="Semap_dom_sf"/>
</dbReference>
<dbReference type="PROSITE" id="PS51004">
    <property type="entry name" value="SEMA"/>
    <property type="match status" value="1"/>
</dbReference>
<dbReference type="Pfam" id="PF01437">
    <property type="entry name" value="PSI"/>
    <property type="match status" value="1"/>
</dbReference>
<evidence type="ECO:0000256" key="6">
    <source>
        <dbReference type="SAM" id="Phobius"/>
    </source>
</evidence>
<dbReference type="EMBL" id="JAWDGP010000593">
    <property type="protein sequence ID" value="KAK3799080.1"/>
    <property type="molecule type" value="Genomic_DNA"/>
</dbReference>
<keyword evidence="6" id="KW-0812">Transmembrane</keyword>
<dbReference type="InterPro" id="IPR015943">
    <property type="entry name" value="WD40/YVTN_repeat-like_dom_sf"/>
</dbReference>
<dbReference type="SUPFAM" id="SSF101912">
    <property type="entry name" value="Sema domain"/>
    <property type="match status" value="1"/>
</dbReference>
<dbReference type="GO" id="GO:0005886">
    <property type="term" value="C:plasma membrane"/>
    <property type="evidence" value="ECO:0007669"/>
    <property type="project" value="TreeGrafter"/>
</dbReference>
<keyword evidence="9" id="KW-1185">Reference proteome</keyword>
<dbReference type="PANTHER" id="PTHR11036">
    <property type="entry name" value="SEMAPHORIN"/>
    <property type="match status" value="1"/>
</dbReference>
<comment type="subcellular location">
    <subcellularLocation>
        <location evidence="1">Membrane</location>
    </subcellularLocation>
</comment>
<keyword evidence="6" id="KW-1133">Transmembrane helix</keyword>
<evidence type="ECO:0000256" key="4">
    <source>
        <dbReference type="ARBA" id="ARBA00023180"/>
    </source>
</evidence>
<feature type="transmembrane region" description="Helical" evidence="6">
    <location>
        <begin position="576"/>
        <end position="597"/>
    </location>
</feature>
<dbReference type="Gene3D" id="2.130.10.10">
    <property type="entry name" value="YVTN repeat-like/Quinoprotein amine dehydrogenase"/>
    <property type="match status" value="1"/>
</dbReference>
<evidence type="ECO:0000259" key="7">
    <source>
        <dbReference type="PROSITE" id="PS51004"/>
    </source>
</evidence>
<evidence type="ECO:0000256" key="5">
    <source>
        <dbReference type="PROSITE-ProRule" id="PRU00352"/>
    </source>
</evidence>
<keyword evidence="2 6" id="KW-0472">Membrane</keyword>